<keyword evidence="1" id="KW-0067">ATP-binding</keyword>
<keyword evidence="1" id="KW-0233">DNA recombination</keyword>
<dbReference type="EMBL" id="KN836360">
    <property type="protein sequence ID" value="KIK32171.1"/>
    <property type="molecule type" value="Genomic_DNA"/>
</dbReference>
<sequence>MLNDEQQTIFDAICDGIDSRQNAMFFVEGRPGRGKTFVVNALASTLRAAGHIILIVGSSALCATAYKRGRTAHYMFGIPV</sequence>
<dbReference type="GO" id="GO:0000723">
    <property type="term" value="P:telomere maintenance"/>
    <property type="evidence" value="ECO:0007669"/>
    <property type="project" value="InterPro"/>
</dbReference>
<dbReference type="InterPro" id="IPR027417">
    <property type="entry name" value="P-loop_NTPase"/>
</dbReference>
<keyword evidence="1" id="KW-0547">Nucleotide-binding</keyword>
<dbReference type="EC" id="5.6.2.3" evidence="1"/>
<evidence type="ECO:0000313" key="3">
    <source>
        <dbReference type="EMBL" id="KIK32171.1"/>
    </source>
</evidence>
<dbReference type="SUPFAM" id="SSF52540">
    <property type="entry name" value="P-loop containing nucleoside triphosphate hydrolases"/>
    <property type="match status" value="1"/>
</dbReference>
<gene>
    <name evidence="3" type="ORF">CY34DRAFT_102126</name>
</gene>
<evidence type="ECO:0000256" key="1">
    <source>
        <dbReference type="RuleBase" id="RU363044"/>
    </source>
</evidence>
<dbReference type="GO" id="GO:0006281">
    <property type="term" value="P:DNA repair"/>
    <property type="evidence" value="ECO:0007669"/>
    <property type="project" value="UniProtKB-KW"/>
</dbReference>
<keyword evidence="1" id="KW-0227">DNA damage</keyword>
<evidence type="ECO:0000259" key="2">
    <source>
        <dbReference type="Pfam" id="PF05970"/>
    </source>
</evidence>
<dbReference type="PANTHER" id="PTHR10492">
    <property type="match status" value="1"/>
</dbReference>
<feature type="domain" description="DNA helicase Pif1-like DEAD-box helicase" evidence="2">
    <location>
        <begin position="1"/>
        <end position="80"/>
    </location>
</feature>
<dbReference type="Gene3D" id="3.40.50.300">
    <property type="entry name" value="P-loop containing nucleotide triphosphate hydrolases"/>
    <property type="match status" value="1"/>
</dbReference>
<dbReference type="InParanoid" id="A0A0C9ZSA0"/>
<dbReference type="GO" id="GO:0043139">
    <property type="term" value="F:5'-3' DNA helicase activity"/>
    <property type="evidence" value="ECO:0007669"/>
    <property type="project" value="UniProtKB-EC"/>
</dbReference>
<name>A0A0C9ZSA0_9AGAM</name>
<dbReference type="STRING" id="930992.A0A0C9ZSA0"/>
<dbReference type="Proteomes" id="UP000054485">
    <property type="component" value="Unassembled WGS sequence"/>
</dbReference>
<dbReference type="InterPro" id="IPR010285">
    <property type="entry name" value="DNA_helicase_pif1-like_DEAD"/>
</dbReference>
<keyword evidence="1" id="KW-0234">DNA repair</keyword>
<dbReference type="AlphaFoldDB" id="A0A0C9ZSA0"/>
<protein>
    <recommendedName>
        <fullName evidence="1">ATP-dependent DNA helicase</fullName>
        <ecNumber evidence="1">5.6.2.3</ecNumber>
    </recommendedName>
</protein>
<dbReference type="HOGENOM" id="CLU_001324_9_7_1"/>
<keyword evidence="4" id="KW-1185">Reference proteome</keyword>
<dbReference type="GO" id="GO:0005524">
    <property type="term" value="F:ATP binding"/>
    <property type="evidence" value="ECO:0007669"/>
    <property type="project" value="UniProtKB-KW"/>
</dbReference>
<comment type="catalytic activity">
    <reaction evidence="1">
        <text>ATP + H2O = ADP + phosphate + H(+)</text>
        <dbReference type="Rhea" id="RHEA:13065"/>
        <dbReference type="ChEBI" id="CHEBI:15377"/>
        <dbReference type="ChEBI" id="CHEBI:15378"/>
        <dbReference type="ChEBI" id="CHEBI:30616"/>
        <dbReference type="ChEBI" id="CHEBI:43474"/>
        <dbReference type="ChEBI" id="CHEBI:456216"/>
        <dbReference type="EC" id="5.6.2.3"/>
    </reaction>
</comment>
<comment type="similarity">
    <text evidence="1">Belongs to the helicase family.</text>
</comment>
<evidence type="ECO:0000313" key="4">
    <source>
        <dbReference type="Proteomes" id="UP000054485"/>
    </source>
</evidence>
<keyword evidence="1" id="KW-0378">Hydrolase</keyword>
<dbReference type="Pfam" id="PF05970">
    <property type="entry name" value="PIF1"/>
    <property type="match status" value="1"/>
</dbReference>
<comment type="cofactor">
    <cofactor evidence="1">
        <name>Mg(2+)</name>
        <dbReference type="ChEBI" id="CHEBI:18420"/>
    </cofactor>
</comment>
<keyword evidence="1" id="KW-0347">Helicase</keyword>
<accession>A0A0C9ZSA0</accession>
<dbReference type="OrthoDB" id="2689584at2759"/>
<reference evidence="3 4" key="1">
    <citation type="submission" date="2014-04" db="EMBL/GenBank/DDBJ databases">
        <authorList>
            <consortium name="DOE Joint Genome Institute"/>
            <person name="Kuo A."/>
            <person name="Ruytinx J."/>
            <person name="Rineau F."/>
            <person name="Colpaert J."/>
            <person name="Kohler A."/>
            <person name="Nagy L.G."/>
            <person name="Floudas D."/>
            <person name="Copeland A."/>
            <person name="Barry K.W."/>
            <person name="Cichocki N."/>
            <person name="Veneault-Fourrey C."/>
            <person name="LaButti K."/>
            <person name="Lindquist E.A."/>
            <person name="Lipzen A."/>
            <person name="Lundell T."/>
            <person name="Morin E."/>
            <person name="Murat C."/>
            <person name="Sun H."/>
            <person name="Tunlid A."/>
            <person name="Henrissat B."/>
            <person name="Grigoriev I.V."/>
            <person name="Hibbett D.S."/>
            <person name="Martin F."/>
            <person name="Nordberg H.P."/>
            <person name="Cantor M.N."/>
            <person name="Hua S.X."/>
        </authorList>
    </citation>
    <scope>NUCLEOTIDE SEQUENCE [LARGE SCALE GENOMIC DNA]</scope>
    <source>
        <strain evidence="3 4">UH-Slu-Lm8-n1</strain>
    </source>
</reference>
<dbReference type="GO" id="GO:0006310">
    <property type="term" value="P:DNA recombination"/>
    <property type="evidence" value="ECO:0007669"/>
    <property type="project" value="UniProtKB-KW"/>
</dbReference>
<reference evidence="4" key="2">
    <citation type="submission" date="2015-01" db="EMBL/GenBank/DDBJ databases">
        <title>Evolutionary Origins and Diversification of the Mycorrhizal Mutualists.</title>
        <authorList>
            <consortium name="DOE Joint Genome Institute"/>
            <consortium name="Mycorrhizal Genomics Consortium"/>
            <person name="Kohler A."/>
            <person name="Kuo A."/>
            <person name="Nagy L.G."/>
            <person name="Floudas D."/>
            <person name="Copeland A."/>
            <person name="Barry K.W."/>
            <person name="Cichocki N."/>
            <person name="Veneault-Fourrey C."/>
            <person name="LaButti K."/>
            <person name="Lindquist E.A."/>
            <person name="Lipzen A."/>
            <person name="Lundell T."/>
            <person name="Morin E."/>
            <person name="Murat C."/>
            <person name="Riley R."/>
            <person name="Ohm R."/>
            <person name="Sun H."/>
            <person name="Tunlid A."/>
            <person name="Henrissat B."/>
            <person name="Grigoriev I.V."/>
            <person name="Hibbett D.S."/>
            <person name="Martin F."/>
        </authorList>
    </citation>
    <scope>NUCLEOTIDE SEQUENCE [LARGE SCALE GENOMIC DNA]</scope>
    <source>
        <strain evidence="4">UH-Slu-Lm8-n1</strain>
    </source>
</reference>
<dbReference type="GO" id="GO:0016887">
    <property type="term" value="F:ATP hydrolysis activity"/>
    <property type="evidence" value="ECO:0007669"/>
    <property type="project" value="RHEA"/>
</dbReference>
<dbReference type="PANTHER" id="PTHR10492:SF78">
    <property type="entry name" value="ATP-DEPENDENT DNA HELICASE"/>
    <property type="match status" value="1"/>
</dbReference>
<proteinExistence type="inferred from homology"/>
<organism evidence="3 4">
    <name type="scientific">Suillus luteus UH-Slu-Lm8-n1</name>
    <dbReference type="NCBI Taxonomy" id="930992"/>
    <lineage>
        <taxon>Eukaryota</taxon>
        <taxon>Fungi</taxon>
        <taxon>Dikarya</taxon>
        <taxon>Basidiomycota</taxon>
        <taxon>Agaricomycotina</taxon>
        <taxon>Agaricomycetes</taxon>
        <taxon>Agaricomycetidae</taxon>
        <taxon>Boletales</taxon>
        <taxon>Suillineae</taxon>
        <taxon>Suillaceae</taxon>
        <taxon>Suillus</taxon>
    </lineage>
</organism>
<feature type="non-terminal residue" evidence="3">
    <location>
        <position position="80"/>
    </location>
</feature>